<evidence type="ECO:0000256" key="1">
    <source>
        <dbReference type="ARBA" id="ARBA00022443"/>
    </source>
</evidence>
<dbReference type="Pfam" id="PF06985">
    <property type="entry name" value="HET"/>
    <property type="match status" value="1"/>
</dbReference>
<feature type="region of interest" description="Disordered" evidence="3">
    <location>
        <begin position="315"/>
        <end position="372"/>
    </location>
</feature>
<evidence type="ECO:0000259" key="4">
    <source>
        <dbReference type="PROSITE" id="PS50002"/>
    </source>
</evidence>
<dbReference type="EMBL" id="JAXOVC010000015">
    <property type="protein sequence ID" value="KAK4494009.1"/>
    <property type="molecule type" value="Genomic_DNA"/>
</dbReference>
<evidence type="ECO:0000313" key="5">
    <source>
        <dbReference type="EMBL" id="KAK4494009.1"/>
    </source>
</evidence>
<keyword evidence="6" id="KW-1185">Reference proteome</keyword>
<evidence type="ECO:0000313" key="6">
    <source>
        <dbReference type="Proteomes" id="UP001305779"/>
    </source>
</evidence>
<dbReference type="SUPFAM" id="SSF50044">
    <property type="entry name" value="SH3-domain"/>
    <property type="match status" value="1"/>
</dbReference>
<sequence>MRLLNTSTLEFQWFADNDRPPYAIASHRWGADESTFKDFQQKRNVLGAGHTKVLGFSQLVERMNTHAGPSRALNDLGLRHRCDWLWIDTCCINKEDGAELSESINSMFRWYGDAAVCYAYLADVKPNQKFRTSALDLTRSEWFKRGWTLQELIAPRTVVFLANNWDILGHKCAYSEQVCAKVCQGYGDRLNKLLAQITGIPIDVIGMPSISHLRNIPVETKMSWTERRSTTRVEDQAYCLLGLLDVFISPIYGEGEYAWTRLMQQLEYNQSVKFPAPGVKAAKKSHMRFRLKKVKQNIVDKGRFASQTTVSAEVSEYSTVSAPEGYKGPSSMSALDSRAHSAQVPPRGPMSMSALDPRAQSAETPPRPPMSVPPPQVFALSSDTPRAPMSVPPPGTYRSYSYEASSLQYTAAAAYGQTSTQQSNQQGGASRVNRKALPMPLEHQPGNVKAKQADLVWPVMENLVLPPPGTELKHRYGSAWSFHNADGFQSVWYHELPGTSIIDERSYPVDVATFSASRRVKARFNFQPASPGQLAFDKGDVLVVLESFHEDWWRGWLHGRTGLFPRSCVDELDRSDQEDGFEKGQQELEANISTLAADEEPGLDDWERHDSRSPGAWADVQSRLVLDRVGKAVYGQEQESTRAENGSVDGGENGEEPVRPASTLVRSSIRRKPVRRSTIYPKQNPAHAEDDPQAQHGAESSDGIPDLSEEQLEALPEPLRRAFVSYRRTSQMYTELSAVMYKSPSSPQNVPQSQEKAVGPIGFIESDQSVHEEDESSSIQSEHFERAHWRESAELVKPEKLVVEVEELDDARSPVLINHKEKAGVFVKSTDVRAEPMDDQNVTIPRVVLRALLDPTAVANITETPEQTAQLASTAVEYIRSLLLADSGAAVQPIQQTTTTVEAYRLETSKFQQHVSVAETVSTAVGDSASSLDGSEEFGSIRRQGTQESWFLHGVWGESG</sequence>
<dbReference type="InterPro" id="IPR010730">
    <property type="entry name" value="HET"/>
</dbReference>
<dbReference type="PROSITE" id="PS50002">
    <property type="entry name" value="SH3"/>
    <property type="match status" value="1"/>
</dbReference>
<organism evidence="5 6">
    <name type="scientific">Zasmidium cellare</name>
    <name type="common">Wine cellar mold</name>
    <name type="synonym">Racodium cellare</name>
    <dbReference type="NCBI Taxonomy" id="395010"/>
    <lineage>
        <taxon>Eukaryota</taxon>
        <taxon>Fungi</taxon>
        <taxon>Dikarya</taxon>
        <taxon>Ascomycota</taxon>
        <taxon>Pezizomycotina</taxon>
        <taxon>Dothideomycetes</taxon>
        <taxon>Dothideomycetidae</taxon>
        <taxon>Mycosphaerellales</taxon>
        <taxon>Mycosphaerellaceae</taxon>
        <taxon>Zasmidium</taxon>
    </lineage>
</organism>
<evidence type="ECO:0000256" key="2">
    <source>
        <dbReference type="PROSITE-ProRule" id="PRU00192"/>
    </source>
</evidence>
<dbReference type="Gene3D" id="2.30.30.40">
    <property type="entry name" value="SH3 Domains"/>
    <property type="match status" value="1"/>
</dbReference>
<dbReference type="Proteomes" id="UP001305779">
    <property type="component" value="Unassembled WGS sequence"/>
</dbReference>
<evidence type="ECO:0000256" key="3">
    <source>
        <dbReference type="SAM" id="MobiDB-lite"/>
    </source>
</evidence>
<accession>A0ABR0DY37</accession>
<dbReference type="InterPro" id="IPR036028">
    <property type="entry name" value="SH3-like_dom_sf"/>
</dbReference>
<dbReference type="InterPro" id="IPR001452">
    <property type="entry name" value="SH3_domain"/>
</dbReference>
<reference evidence="5 6" key="1">
    <citation type="journal article" date="2023" name="G3 (Bethesda)">
        <title>A chromosome-level genome assembly of Zasmidium syzygii isolated from banana leaves.</title>
        <authorList>
            <person name="van Westerhoven A.C."/>
            <person name="Mehrabi R."/>
            <person name="Talebi R."/>
            <person name="Steentjes M.B.F."/>
            <person name="Corcolon B."/>
            <person name="Chong P.A."/>
            <person name="Kema G.H.J."/>
            <person name="Seidl M.F."/>
        </authorList>
    </citation>
    <scope>NUCLEOTIDE SEQUENCE [LARGE SCALE GENOMIC DNA]</scope>
    <source>
        <strain evidence="5 6">P124</strain>
    </source>
</reference>
<dbReference type="PANTHER" id="PTHR10622">
    <property type="entry name" value="HET DOMAIN-CONTAINING PROTEIN"/>
    <property type="match status" value="1"/>
</dbReference>
<feature type="region of interest" description="Disordered" evidence="3">
    <location>
        <begin position="635"/>
        <end position="704"/>
    </location>
</feature>
<feature type="domain" description="SH3" evidence="4">
    <location>
        <begin position="515"/>
        <end position="574"/>
    </location>
</feature>
<protein>
    <recommendedName>
        <fullName evidence="4">SH3 domain-containing protein</fullName>
    </recommendedName>
</protein>
<dbReference type="PANTHER" id="PTHR10622:SF10">
    <property type="entry name" value="HET DOMAIN-CONTAINING PROTEIN"/>
    <property type="match status" value="1"/>
</dbReference>
<gene>
    <name evidence="5" type="ORF">PRZ48_015195</name>
</gene>
<dbReference type="Pfam" id="PF14604">
    <property type="entry name" value="SH3_9"/>
    <property type="match status" value="1"/>
</dbReference>
<comment type="caution">
    <text evidence="5">The sequence shown here is derived from an EMBL/GenBank/DDBJ whole genome shotgun (WGS) entry which is preliminary data.</text>
</comment>
<dbReference type="SMART" id="SM00326">
    <property type="entry name" value="SH3"/>
    <property type="match status" value="1"/>
</dbReference>
<name>A0ABR0DY37_ZASCE</name>
<proteinExistence type="predicted"/>
<keyword evidence="1 2" id="KW-0728">SH3 domain</keyword>
<dbReference type="PRINTS" id="PR00499">
    <property type="entry name" value="P67PHOX"/>
</dbReference>